<dbReference type="Proteomes" id="UP001186974">
    <property type="component" value="Unassembled WGS sequence"/>
</dbReference>
<evidence type="ECO:0000313" key="2">
    <source>
        <dbReference type="Proteomes" id="UP001186974"/>
    </source>
</evidence>
<keyword evidence="2" id="KW-1185">Reference proteome</keyword>
<accession>A0ACC3DZI1</accession>
<protein>
    <submittedName>
        <fullName evidence="1">Uncharacterized protein</fullName>
    </submittedName>
</protein>
<comment type="caution">
    <text evidence="1">The sequence shown here is derived from an EMBL/GenBank/DDBJ whole genome shotgun (WGS) entry which is preliminary data.</text>
</comment>
<proteinExistence type="predicted"/>
<dbReference type="EMBL" id="JAWDJW010000005">
    <property type="protein sequence ID" value="KAK3082163.1"/>
    <property type="molecule type" value="Genomic_DNA"/>
</dbReference>
<gene>
    <name evidence="1" type="ORF">LTS18_000093</name>
</gene>
<organism evidence="1 2">
    <name type="scientific">Coniosporium uncinatum</name>
    <dbReference type="NCBI Taxonomy" id="93489"/>
    <lineage>
        <taxon>Eukaryota</taxon>
        <taxon>Fungi</taxon>
        <taxon>Dikarya</taxon>
        <taxon>Ascomycota</taxon>
        <taxon>Pezizomycotina</taxon>
        <taxon>Dothideomycetes</taxon>
        <taxon>Dothideomycetes incertae sedis</taxon>
        <taxon>Coniosporium</taxon>
    </lineage>
</organism>
<name>A0ACC3DZI1_9PEZI</name>
<reference evidence="1" key="1">
    <citation type="submission" date="2024-09" db="EMBL/GenBank/DDBJ databases">
        <title>Black Yeasts Isolated from many extreme environments.</title>
        <authorList>
            <person name="Coleine C."/>
            <person name="Stajich J.E."/>
            <person name="Selbmann L."/>
        </authorList>
    </citation>
    <scope>NUCLEOTIDE SEQUENCE</scope>
    <source>
        <strain evidence="1">CCFEE 5737</strain>
    </source>
</reference>
<evidence type="ECO:0000313" key="1">
    <source>
        <dbReference type="EMBL" id="KAK3082163.1"/>
    </source>
</evidence>
<sequence length="71" mass="8170">MRDNPVFLREDASTAYYEEQGKWKQRIREARRAEEEEQEAKALAAGETPKTPASEQKRKRQGPAQIKGLPN</sequence>